<dbReference type="InterPro" id="IPR000182">
    <property type="entry name" value="GNAT_dom"/>
</dbReference>
<dbReference type="PANTHER" id="PTHR43792:SF1">
    <property type="entry name" value="N-ACETYLTRANSFERASE DOMAIN-CONTAINING PROTEIN"/>
    <property type="match status" value="1"/>
</dbReference>
<dbReference type="AlphaFoldDB" id="A0A1C4XI71"/>
<gene>
    <name evidence="3" type="ORF">GA0070558_12563</name>
</gene>
<dbReference type="PROSITE" id="PS51186">
    <property type="entry name" value="GNAT"/>
    <property type="match status" value="1"/>
</dbReference>
<dbReference type="InterPro" id="IPR029068">
    <property type="entry name" value="Glyas_Bleomycin-R_OHBP_Dase"/>
</dbReference>
<evidence type="ECO:0000259" key="1">
    <source>
        <dbReference type="PROSITE" id="PS51186"/>
    </source>
</evidence>
<dbReference type="RefSeq" id="WP_091283788.1">
    <property type="nucleotide sequence ID" value="NZ_FMCW01000025.1"/>
</dbReference>
<sequence length="293" mass="31828">MELTTGRIGLTPLDLDRDLADLHVAYADPLVMARWLHEPASTSPDETRRRLASRSNLPGARLWSVRRAGHTSALGLVELIGSTAPPGMSWMLRQDAWRQGLMGEAVAAVVAHLLGPGGLDLVEAWADATNTASLAVARRGGFTERGRFAARHPDGRRHETVVLGRRRIEDPTDLYAAEVVLPVRDVAGTLDFLHRAFDCTTAFRHGEPLQRAGVRLGPWSSSRGLQLALAPPDSRIDPATVYLHGGAPAELLRERCLAAGGSVPDPIRDQPWGRFEFSVQLPEGHRLVIGTPV</sequence>
<proteinExistence type="predicted"/>
<dbReference type="Pfam" id="PF13302">
    <property type="entry name" value="Acetyltransf_3"/>
    <property type="match status" value="1"/>
</dbReference>
<dbReference type="SUPFAM" id="SSF55729">
    <property type="entry name" value="Acyl-CoA N-acyltransferases (Nat)"/>
    <property type="match status" value="1"/>
</dbReference>
<dbReference type="EMBL" id="FMCW01000025">
    <property type="protein sequence ID" value="SCF07861.1"/>
    <property type="molecule type" value="Genomic_DNA"/>
</dbReference>
<dbReference type="Gene3D" id="3.10.180.10">
    <property type="entry name" value="2,3-Dihydroxybiphenyl 1,2-Dioxygenase, domain 1"/>
    <property type="match status" value="1"/>
</dbReference>
<evidence type="ECO:0000313" key="4">
    <source>
        <dbReference type="Proteomes" id="UP000199375"/>
    </source>
</evidence>
<accession>A0A1C4XI71</accession>
<dbReference type="InterPro" id="IPR016181">
    <property type="entry name" value="Acyl_CoA_acyltransferase"/>
</dbReference>
<feature type="domain" description="VOC" evidence="2">
    <location>
        <begin position="175"/>
        <end position="292"/>
    </location>
</feature>
<dbReference type="Gene3D" id="3.40.630.30">
    <property type="match status" value="1"/>
</dbReference>
<keyword evidence="3" id="KW-0808">Transferase</keyword>
<name>A0A1C4XI71_9ACTN</name>
<dbReference type="Proteomes" id="UP000199375">
    <property type="component" value="Unassembled WGS sequence"/>
</dbReference>
<protein>
    <submittedName>
        <fullName evidence="3">Protein N-acetyltransferase, RimJ/RimL family</fullName>
    </submittedName>
</protein>
<evidence type="ECO:0000313" key="3">
    <source>
        <dbReference type="EMBL" id="SCF07861.1"/>
    </source>
</evidence>
<dbReference type="PANTHER" id="PTHR43792">
    <property type="entry name" value="GNAT FAMILY, PUTATIVE (AFU_ORTHOLOGUE AFUA_3G00765)-RELATED-RELATED"/>
    <property type="match status" value="1"/>
</dbReference>
<feature type="domain" description="N-acetyltransferase" evidence="1">
    <location>
        <begin position="22"/>
        <end position="168"/>
    </location>
</feature>
<evidence type="ECO:0000259" key="2">
    <source>
        <dbReference type="PROSITE" id="PS51819"/>
    </source>
</evidence>
<dbReference type="InterPro" id="IPR037523">
    <property type="entry name" value="VOC_core"/>
</dbReference>
<reference evidence="3 4" key="1">
    <citation type="submission" date="2016-06" db="EMBL/GenBank/DDBJ databases">
        <authorList>
            <person name="Kjaerup R.B."/>
            <person name="Dalgaard T.S."/>
            <person name="Juul-Madsen H.R."/>
        </authorList>
    </citation>
    <scope>NUCLEOTIDE SEQUENCE [LARGE SCALE GENOMIC DNA]</scope>
    <source>
        <strain evidence="3 4">DSM 45626</strain>
    </source>
</reference>
<dbReference type="PROSITE" id="PS51819">
    <property type="entry name" value="VOC"/>
    <property type="match status" value="1"/>
</dbReference>
<dbReference type="SUPFAM" id="SSF54593">
    <property type="entry name" value="Glyoxalase/Bleomycin resistance protein/Dihydroxybiphenyl dioxygenase"/>
    <property type="match status" value="1"/>
</dbReference>
<organism evidence="3 4">
    <name type="scientific">Micromonospora haikouensis</name>
    <dbReference type="NCBI Taxonomy" id="686309"/>
    <lineage>
        <taxon>Bacteria</taxon>
        <taxon>Bacillati</taxon>
        <taxon>Actinomycetota</taxon>
        <taxon>Actinomycetes</taxon>
        <taxon>Micromonosporales</taxon>
        <taxon>Micromonosporaceae</taxon>
        <taxon>Micromonospora</taxon>
    </lineage>
</organism>
<dbReference type="InterPro" id="IPR051531">
    <property type="entry name" value="N-acetyltransferase"/>
</dbReference>
<dbReference type="GO" id="GO:0016747">
    <property type="term" value="F:acyltransferase activity, transferring groups other than amino-acyl groups"/>
    <property type="evidence" value="ECO:0007669"/>
    <property type="project" value="InterPro"/>
</dbReference>